<gene>
    <name evidence="6" type="ORF">CVIRNUC_005502</name>
</gene>
<accession>A0AAV1I907</accession>
<proteinExistence type="predicted"/>
<evidence type="ECO:0000313" key="6">
    <source>
        <dbReference type="EMBL" id="CAK0781904.1"/>
    </source>
</evidence>
<feature type="compositionally biased region" description="Polar residues" evidence="4">
    <location>
        <begin position="218"/>
        <end position="232"/>
    </location>
</feature>
<evidence type="ECO:0000256" key="3">
    <source>
        <dbReference type="ARBA" id="ARBA00023242"/>
    </source>
</evidence>
<sequence length="1614" mass="175261">MGANSGHVPLRKAGISSRLRVPSCEDWDVYTWKEVNLGEIFNGDVNSAAELFAEGPSRDLFRALIAAEAYGSSGASIDCLEEHIERQHGPGADEKWQGVSRLLKKLSRGAKGHGYKLFEEDAQTGSWRIAAQWAASVSASKQDSLRDAAIEALAHSSYYCQELVRRLEAKGYKGLEGLAHSEDESKTEAYKVRLVLGALMGADIWSKHGRLSLPKEAGSNQELSSVGAQSEEQAADRRSRPAGRAQHSAARLQQSDGGQERAAVLADAAQSEPAPSPCPAAAQAEGAALTEPLPPPPQQRLRAGRPAQSADSYLHSSAKCAAPGAAPQRAEPSAAEANSDVDRTGGLSVAVWEEASKHDSMGAEVPPASGDASARPASSRRKRPAVATAAQECQAAAKGAGPAGASAESKARRARERGAPPDKMHGLTTGLPYFRGRSSTMSFSASDEAMQKLRDKVEWYGKQHLLEHTKGWQGNRQDNGNVLFLVPEEGVIRSADRAIEYLDEVWALANPNKKPPGGVMRKPSSKAKARTAASKPPKSKQDMGQLITVDADCLGMGEPDEAPRNPLQAKRRRRVPVKVKRLQDIGNHSEECLASGESSGGTESAGAKRKAARAEQAGGPARKVPKMRGPMDADSGNFMQAGADAPAAEAAKKKAGHAKGAKQKSRLGAVRNRPPRVAKPRNIYQERASLDEAAALDNGKQGLEMKDGASVFVSQPRPLPRNTLADKNIPAGHYFLCRSPEQLVHLPGKKFEFTEEQQELYGETSRSCHCCMNQHIVVPCRSPSDCDLSYCMMCAQRMYEESKDKMSQASIVKFSKGWCPRCLAVCTCKACLRKGQPEKLHISSEQLREYSRHGLTWTAPLLRTSVQALEEEELALGDKPRVERRRSSTGRVLCDNCGTGISDMYRCCGPCGMDVCLHCCKERRIETGQTLLMCAEGHEYELACFFNQESWAMLDTALRKYGGATTGSGIDAEAAPCTAATWTSRKPLWAWQAKPMKAQAAREASAPEPGEGRQLPEARPKAPAAAGERVGAPSCQPIAPPEALALPAAGPGQQAQLSAADESEAMEIDIVGDWSHNLPNGHGHAPAQQDTASSPQAGAPGSGTWEAAQHADLPIGHSAGPQQQQLPIVPMHAPAQPDAQPAAIDSSAGLELGAPPAKRLRLVFGGAPEGGAREAVEPACGGVLGCMPAAPKESALPRDVLAEAMAKTGHSWQSKVPDTHKRLAADRPDGVQNFVYCPHASELSVSNPHRAMHVGVFQEVWREGVPVVVRGVQQGFCWEPQVMARATTEKNTKHGIDTEIEVLSCDVWEVSDMKQGRFFVFYQEDNEHETMLKLKDWPPEAHFSERLPRHNQDFMAMLPMPEYTHPDSPMNMVSHLKQNDIQPDLGPKTYVATGRRREHAGDGDSVTKMHCDLSDAVNIMCHTQGAPPARVRHGLEPSDQRRDPSYGGAGAVWDIWPRSCRPAMERFLRRHAEQFQREGCSVDLDDILHPIHDQTFYLTSKHRAMLKEEEGVESWHFEQHANEAVFIPAGCPHQVRNLKSCIKAAIDFVSPESFEHVLELTQERRWLTLREAREKPEEAAAPPQQRRHGDKLQAELILLRSIEAWAKAEQAAAC</sequence>
<dbReference type="EMBL" id="CAUYUE010000006">
    <property type="protein sequence ID" value="CAK0781904.1"/>
    <property type="molecule type" value="Genomic_DNA"/>
</dbReference>
<feature type="compositionally biased region" description="Low complexity" evidence="4">
    <location>
        <begin position="299"/>
        <end position="308"/>
    </location>
</feature>
<feature type="domain" description="JmjC" evidence="5">
    <location>
        <begin position="1365"/>
        <end position="1565"/>
    </location>
</feature>
<feature type="compositionally biased region" description="Low complexity" evidence="4">
    <location>
        <begin position="1041"/>
        <end position="1060"/>
    </location>
</feature>
<dbReference type="InterPro" id="IPR003347">
    <property type="entry name" value="JmjC_dom"/>
</dbReference>
<feature type="compositionally biased region" description="Low complexity" evidence="4">
    <location>
        <begin position="268"/>
        <end position="291"/>
    </location>
</feature>
<dbReference type="GO" id="GO:0006357">
    <property type="term" value="P:regulation of transcription by RNA polymerase II"/>
    <property type="evidence" value="ECO:0007669"/>
    <property type="project" value="TreeGrafter"/>
</dbReference>
<keyword evidence="7" id="KW-1185">Reference proteome</keyword>
<keyword evidence="2" id="KW-0479">Metal-binding</keyword>
<dbReference type="SMART" id="SM00558">
    <property type="entry name" value="JmjC"/>
    <property type="match status" value="1"/>
</dbReference>
<feature type="compositionally biased region" description="Basic and acidic residues" evidence="4">
    <location>
        <begin position="581"/>
        <end position="591"/>
    </location>
</feature>
<feature type="region of interest" description="Disordered" evidence="4">
    <location>
        <begin position="511"/>
        <end position="670"/>
    </location>
</feature>
<dbReference type="GO" id="GO:0031490">
    <property type="term" value="F:chromatin DNA binding"/>
    <property type="evidence" value="ECO:0007669"/>
    <property type="project" value="TreeGrafter"/>
</dbReference>
<dbReference type="PROSITE" id="PS51184">
    <property type="entry name" value="JMJC"/>
    <property type="match status" value="1"/>
</dbReference>
<protein>
    <recommendedName>
        <fullName evidence="5">JmjC domain-containing protein</fullName>
    </recommendedName>
</protein>
<dbReference type="GO" id="GO:0000118">
    <property type="term" value="C:histone deacetylase complex"/>
    <property type="evidence" value="ECO:0007669"/>
    <property type="project" value="TreeGrafter"/>
</dbReference>
<dbReference type="PANTHER" id="PTHR12549">
    <property type="entry name" value="JMJC DOMAIN-CONTAINING HISTONE DEMETHYLATION PROTEIN"/>
    <property type="match status" value="1"/>
</dbReference>
<feature type="compositionally biased region" description="Low complexity" evidence="4">
    <location>
        <begin position="385"/>
        <end position="408"/>
    </location>
</feature>
<evidence type="ECO:0000256" key="4">
    <source>
        <dbReference type="SAM" id="MobiDB-lite"/>
    </source>
</evidence>
<keyword evidence="3" id="KW-0539">Nucleus</keyword>
<dbReference type="Proteomes" id="UP001314263">
    <property type="component" value="Unassembled WGS sequence"/>
</dbReference>
<dbReference type="Gene3D" id="2.60.120.650">
    <property type="entry name" value="Cupin"/>
    <property type="match status" value="1"/>
</dbReference>
<dbReference type="PANTHER" id="PTHR12549:SF38">
    <property type="entry name" value="JMJC DOMAIN-CONTAINING HISTONE DEMETHYLASE 2, ISOFORM A"/>
    <property type="match status" value="1"/>
</dbReference>
<feature type="compositionally biased region" description="Low complexity" evidence="4">
    <location>
        <begin position="366"/>
        <end position="377"/>
    </location>
</feature>
<feature type="region of interest" description="Disordered" evidence="4">
    <location>
        <begin position="216"/>
        <end position="432"/>
    </location>
</feature>
<evidence type="ECO:0000256" key="1">
    <source>
        <dbReference type="ARBA" id="ARBA00004123"/>
    </source>
</evidence>
<dbReference type="GO" id="GO:0046872">
    <property type="term" value="F:metal ion binding"/>
    <property type="evidence" value="ECO:0007669"/>
    <property type="project" value="UniProtKB-KW"/>
</dbReference>
<dbReference type="SUPFAM" id="SSF51197">
    <property type="entry name" value="Clavaminate synthase-like"/>
    <property type="match status" value="1"/>
</dbReference>
<dbReference type="GO" id="GO:0000785">
    <property type="term" value="C:chromatin"/>
    <property type="evidence" value="ECO:0007669"/>
    <property type="project" value="TreeGrafter"/>
</dbReference>
<feature type="compositionally biased region" description="Basic residues" evidence="4">
    <location>
        <begin position="653"/>
        <end position="665"/>
    </location>
</feature>
<feature type="region of interest" description="Disordered" evidence="4">
    <location>
        <begin position="993"/>
        <end position="1105"/>
    </location>
</feature>
<dbReference type="GO" id="GO:0003712">
    <property type="term" value="F:transcription coregulator activity"/>
    <property type="evidence" value="ECO:0007669"/>
    <property type="project" value="TreeGrafter"/>
</dbReference>
<reference evidence="6 7" key="1">
    <citation type="submission" date="2023-10" db="EMBL/GenBank/DDBJ databases">
        <authorList>
            <person name="Maclean D."/>
            <person name="Macfadyen A."/>
        </authorList>
    </citation>
    <scope>NUCLEOTIDE SEQUENCE [LARGE SCALE GENOMIC DNA]</scope>
</reference>
<dbReference type="GO" id="GO:0032454">
    <property type="term" value="F:histone H3K9 demethylase activity"/>
    <property type="evidence" value="ECO:0007669"/>
    <property type="project" value="InterPro"/>
</dbReference>
<dbReference type="Pfam" id="PF02373">
    <property type="entry name" value="JmjC"/>
    <property type="match status" value="1"/>
</dbReference>
<evidence type="ECO:0000259" key="5">
    <source>
        <dbReference type="PROSITE" id="PS51184"/>
    </source>
</evidence>
<evidence type="ECO:0000313" key="7">
    <source>
        <dbReference type="Proteomes" id="UP001314263"/>
    </source>
</evidence>
<feature type="compositionally biased region" description="Basic residues" evidence="4">
    <location>
        <begin position="569"/>
        <end position="580"/>
    </location>
</feature>
<feature type="compositionally biased region" description="Low complexity" evidence="4">
    <location>
        <begin position="594"/>
        <end position="605"/>
    </location>
</feature>
<organism evidence="6 7">
    <name type="scientific">Coccomyxa viridis</name>
    <dbReference type="NCBI Taxonomy" id="1274662"/>
    <lineage>
        <taxon>Eukaryota</taxon>
        <taxon>Viridiplantae</taxon>
        <taxon>Chlorophyta</taxon>
        <taxon>core chlorophytes</taxon>
        <taxon>Trebouxiophyceae</taxon>
        <taxon>Trebouxiophyceae incertae sedis</taxon>
        <taxon>Coccomyxaceae</taxon>
        <taxon>Coccomyxa</taxon>
    </lineage>
</organism>
<evidence type="ECO:0000256" key="2">
    <source>
        <dbReference type="ARBA" id="ARBA00022723"/>
    </source>
</evidence>
<dbReference type="InterPro" id="IPR045109">
    <property type="entry name" value="LSDs-like"/>
</dbReference>
<feature type="compositionally biased region" description="Basic and acidic residues" evidence="4">
    <location>
        <begin position="416"/>
        <end position="425"/>
    </location>
</feature>
<comment type="caution">
    <text evidence="6">The sequence shown here is derived from an EMBL/GenBank/DDBJ whole genome shotgun (WGS) entry which is preliminary data.</text>
</comment>
<name>A0AAV1I907_9CHLO</name>
<comment type="subcellular location">
    <subcellularLocation>
        <location evidence="1">Nucleus</location>
    </subcellularLocation>
</comment>
<feature type="compositionally biased region" description="Basic and acidic residues" evidence="4">
    <location>
        <begin position="1010"/>
        <end position="1020"/>
    </location>
</feature>